<reference evidence="1 2" key="1">
    <citation type="journal article" date="2016" name="G3 (Bethesda)">
        <title>First Draft Assembly and Annotation of the Genome of a California Endemic Oak Quercus lobata Nee (Fagaceae).</title>
        <authorList>
            <person name="Sork V.L."/>
            <person name="Fitz-Gibbon S.T."/>
            <person name="Puiu D."/>
            <person name="Crepeau M."/>
            <person name="Gugger P.F."/>
            <person name="Sherman R."/>
            <person name="Stevens K."/>
            <person name="Langley C.H."/>
            <person name="Pellegrini M."/>
            <person name="Salzberg S.L."/>
        </authorList>
    </citation>
    <scope>NUCLEOTIDE SEQUENCE [LARGE SCALE GENOMIC DNA]</scope>
    <source>
        <strain evidence="1 2">cv. SW786</strain>
    </source>
</reference>
<dbReference type="EnsemblPlants" id="QL12p020474:mrna">
    <property type="protein sequence ID" value="QL12p020474:mrna"/>
    <property type="gene ID" value="QL12p020474"/>
</dbReference>
<sequence>MFVFRYGSAKSLEANLENLSSKQDPSFYWRAAKDSLPTKQNLRARHIPIDETYDQCDEHQETLLHSLWCSSFQVALFSTIAWSLWQWRNRIREGQQTWSLPKLEHQAKELVLEFLEVVKQLARTAIPQAQVCWSLPFEPNYKGNFDAAFFNASGCAGIGVVFCDHIGQIIAALSQKIPLV</sequence>
<keyword evidence="2" id="KW-1185">Reference proteome</keyword>
<dbReference type="AlphaFoldDB" id="A0A7N2N3L8"/>
<dbReference type="InParanoid" id="A0A7N2N3L8"/>
<evidence type="ECO:0000313" key="2">
    <source>
        <dbReference type="Proteomes" id="UP000594261"/>
    </source>
</evidence>
<accession>A0A7N2N3L8</accession>
<proteinExistence type="predicted"/>
<organism evidence="1 2">
    <name type="scientific">Quercus lobata</name>
    <name type="common">Valley oak</name>
    <dbReference type="NCBI Taxonomy" id="97700"/>
    <lineage>
        <taxon>Eukaryota</taxon>
        <taxon>Viridiplantae</taxon>
        <taxon>Streptophyta</taxon>
        <taxon>Embryophyta</taxon>
        <taxon>Tracheophyta</taxon>
        <taxon>Spermatophyta</taxon>
        <taxon>Magnoliopsida</taxon>
        <taxon>eudicotyledons</taxon>
        <taxon>Gunneridae</taxon>
        <taxon>Pentapetalae</taxon>
        <taxon>rosids</taxon>
        <taxon>fabids</taxon>
        <taxon>Fagales</taxon>
        <taxon>Fagaceae</taxon>
        <taxon>Quercus</taxon>
    </lineage>
</organism>
<name>A0A7N2N3L8_QUELO</name>
<dbReference type="Gramene" id="QL12p020474:mrna">
    <property type="protein sequence ID" value="QL12p020474:mrna"/>
    <property type="gene ID" value="QL12p020474"/>
</dbReference>
<reference evidence="1" key="2">
    <citation type="submission" date="2021-01" db="UniProtKB">
        <authorList>
            <consortium name="EnsemblPlants"/>
        </authorList>
    </citation>
    <scope>IDENTIFICATION</scope>
</reference>
<dbReference type="Proteomes" id="UP000594261">
    <property type="component" value="Chromosome 12"/>
</dbReference>
<dbReference type="EMBL" id="LRBV02000012">
    <property type="status" value="NOT_ANNOTATED_CDS"/>
    <property type="molecule type" value="Genomic_DNA"/>
</dbReference>
<protein>
    <submittedName>
        <fullName evidence="1">Uncharacterized protein</fullName>
    </submittedName>
</protein>
<evidence type="ECO:0000313" key="1">
    <source>
        <dbReference type="EnsemblPlants" id="QL12p020474:mrna"/>
    </source>
</evidence>